<evidence type="ECO:0000313" key="11">
    <source>
        <dbReference type="Proteomes" id="UP000218418"/>
    </source>
</evidence>
<keyword evidence="5 8" id="KW-0812">Transmembrane</keyword>
<dbReference type="Proteomes" id="UP000218418">
    <property type="component" value="Chromosome"/>
</dbReference>
<keyword evidence="6 8" id="KW-1133">Transmembrane helix</keyword>
<keyword evidence="11" id="KW-1185">Reference proteome</keyword>
<keyword evidence="4" id="KW-1003">Cell membrane</keyword>
<feature type="transmembrane region" description="Helical" evidence="8">
    <location>
        <begin position="171"/>
        <end position="195"/>
    </location>
</feature>
<evidence type="ECO:0000256" key="6">
    <source>
        <dbReference type="ARBA" id="ARBA00022989"/>
    </source>
</evidence>
<evidence type="ECO:0000256" key="4">
    <source>
        <dbReference type="ARBA" id="ARBA00022475"/>
    </source>
</evidence>
<dbReference type="GO" id="GO:0015920">
    <property type="term" value="P:lipopolysaccharide transport"/>
    <property type="evidence" value="ECO:0007669"/>
    <property type="project" value="TreeGrafter"/>
</dbReference>
<evidence type="ECO:0000313" key="10">
    <source>
        <dbReference type="EMBL" id="BAY83315.1"/>
    </source>
</evidence>
<feature type="domain" description="ABC-2 type transporter transmembrane" evidence="9">
    <location>
        <begin position="47"/>
        <end position="244"/>
    </location>
</feature>
<sequence length="293" mass="33061">MKRKSKRNKRKYQPQEAIYTPDSLLRHPLRLFKQMWYDLLSSRELAWRLLVRDISAQYRQSFLGVIWAFIPPIVMAAGFTLASQAKVINIGETDLPYAAYVMFSTALWQTFVEAINGPVKAVTVAKPMLARVNFPREALILAKLGEVFFNFAMKLILIIGLFIWFRVPVTWTVILAPVALIHLIFLGTFIGVLLSPLGVLYQDVSKGLTLLTSFWLFLTPVVYPVPTEGVFGNIVKLNPVTPLLVTTRELATTGIISEPIGFWIVSIITIIGLFVTWVGFRLAMPFVVERVSS</sequence>
<evidence type="ECO:0000256" key="5">
    <source>
        <dbReference type="ARBA" id="ARBA00022692"/>
    </source>
</evidence>
<dbReference type="Pfam" id="PF01061">
    <property type="entry name" value="ABC2_membrane"/>
    <property type="match status" value="1"/>
</dbReference>
<dbReference type="PANTHER" id="PTHR30413">
    <property type="entry name" value="INNER MEMBRANE TRANSPORT PERMEASE"/>
    <property type="match status" value="1"/>
</dbReference>
<proteinExistence type="inferred from homology"/>
<dbReference type="GO" id="GO:0005886">
    <property type="term" value="C:plasma membrane"/>
    <property type="evidence" value="ECO:0007669"/>
    <property type="project" value="UniProtKB-SubCell"/>
</dbReference>
<evidence type="ECO:0000256" key="1">
    <source>
        <dbReference type="ARBA" id="ARBA00004429"/>
    </source>
</evidence>
<feature type="transmembrane region" description="Helical" evidence="8">
    <location>
        <begin position="260"/>
        <end position="280"/>
    </location>
</feature>
<feature type="transmembrane region" description="Helical" evidence="8">
    <location>
        <begin position="207"/>
        <end position="225"/>
    </location>
</feature>
<protein>
    <submittedName>
        <fullName evidence="10">ABC transporter permease protein</fullName>
    </submittedName>
</protein>
<keyword evidence="3" id="KW-0813">Transport</keyword>
<dbReference type="InterPro" id="IPR013525">
    <property type="entry name" value="ABC2_TM"/>
</dbReference>
<keyword evidence="7 8" id="KW-0472">Membrane</keyword>
<evidence type="ECO:0000256" key="8">
    <source>
        <dbReference type="SAM" id="Phobius"/>
    </source>
</evidence>
<accession>A0A1Z4LPZ8</accession>
<feature type="transmembrane region" description="Helical" evidence="8">
    <location>
        <begin position="97"/>
        <end position="119"/>
    </location>
</feature>
<feature type="transmembrane region" description="Helical" evidence="8">
    <location>
        <begin position="62"/>
        <end position="85"/>
    </location>
</feature>
<evidence type="ECO:0000256" key="7">
    <source>
        <dbReference type="ARBA" id="ARBA00023136"/>
    </source>
</evidence>
<dbReference type="OrthoDB" id="9786910at2"/>
<evidence type="ECO:0000256" key="3">
    <source>
        <dbReference type="ARBA" id="ARBA00022448"/>
    </source>
</evidence>
<name>A0A1Z4LPZ8_9CYAN</name>
<dbReference type="AlphaFoldDB" id="A0A1Z4LPZ8"/>
<reference evidence="10 11" key="1">
    <citation type="submission" date="2017-06" db="EMBL/GenBank/DDBJ databases">
        <title>Genome sequencing of cyanobaciteial culture collection at National Institute for Environmental Studies (NIES).</title>
        <authorList>
            <person name="Hirose Y."/>
            <person name="Shimura Y."/>
            <person name="Fujisawa T."/>
            <person name="Nakamura Y."/>
            <person name="Kawachi M."/>
        </authorList>
    </citation>
    <scope>NUCLEOTIDE SEQUENCE [LARGE SCALE GENOMIC DNA]</scope>
    <source>
        <strain evidence="10 11">NIES-267</strain>
    </source>
</reference>
<organism evidence="10 11">
    <name type="scientific">Calothrix parasitica NIES-267</name>
    <dbReference type="NCBI Taxonomy" id="1973488"/>
    <lineage>
        <taxon>Bacteria</taxon>
        <taxon>Bacillati</taxon>
        <taxon>Cyanobacteriota</taxon>
        <taxon>Cyanophyceae</taxon>
        <taxon>Nostocales</taxon>
        <taxon>Calotrichaceae</taxon>
        <taxon>Calothrix</taxon>
    </lineage>
</organism>
<dbReference type="PANTHER" id="PTHR30413:SF8">
    <property type="entry name" value="TRANSPORT PERMEASE PROTEIN"/>
    <property type="match status" value="1"/>
</dbReference>
<dbReference type="GO" id="GO:0140359">
    <property type="term" value="F:ABC-type transporter activity"/>
    <property type="evidence" value="ECO:0007669"/>
    <property type="project" value="InterPro"/>
</dbReference>
<evidence type="ECO:0000259" key="9">
    <source>
        <dbReference type="Pfam" id="PF01061"/>
    </source>
</evidence>
<gene>
    <name evidence="10" type="ORF">NIES267_28020</name>
</gene>
<comment type="similarity">
    <text evidence="2">Belongs to the ABC-2 integral membrane protein family.</text>
</comment>
<feature type="transmembrane region" description="Helical" evidence="8">
    <location>
        <begin position="140"/>
        <end position="165"/>
    </location>
</feature>
<comment type="subcellular location">
    <subcellularLocation>
        <location evidence="1">Cell inner membrane</location>
        <topology evidence="1">Multi-pass membrane protein</topology>
    </subcellularLocation>
</comment>
<dbReference type="EMBL" id="AP018227">
    <property type="protein sequence ID" value="BAY83315.1"/>
    <property type="molecule type" value="Genomic_DNA"/>
</dbReference>
<evidence type="ECO:0000256" key="2">
    <source>
        <dbReference type="ARBA" id="ARBA00007783"/>
    </source>
</evidence>